<evidence type="ECO:0000313" key="3">
    <source>
        <dbReference type="Proteomes" id="UP000008021"/>
    </source>
</evidence>
<evidence type="ECO:0000256" key="1">
    <source>
        <dbReference type="SAM" id="MobiDB-lite"/>
    </source>
</evidence>
<dbReference type="Proteomes" id="UP000008021">
    <property type="component" value="Chromosome 4"/>
</dbReference>
<feature type="region of interest" description="Disordered" evidence="1">
    <location>
        <begin position="38"/>
        <end position="85"/>
    </location>
</feature>
<keyword evidence="3" id="KW-1185">Reference proteome</keyword>
<accession>A0A0E0DFU0</accession>
<reference evidence="2" key="1">
    <citation type="submission" date="2015-04" db="UniProtKB">
        <authorList>
            <consortium name="EnsemblPlants"/>
        </authorList>
    </citation>
    <scope>IDENTIFICATION</scope>
</reference>
<dbReference type="EnsemblPlants" id="OMERI04G14910.1">
    <property type="protein sequence ID" value="OMERI04G14910.1"/>
    <property type="gene ID" value="OMERI04G14910"/>
</dbReference>
<organism evidence="2">
    <name type="scientific">Oryza meridionalis</name>
    <dbReference type="NCBI Taxonomy" id="40149"/>
    <lineage>
        <taxon>Eukaryota</taxon>
        <taxon>Viridiplantae</taxon>
        <taxon>Streptophyta</taxon>
        <taxon>Embryophyta</taxon>
        <taxon>Tracheophyta</taxon>
        <taxon>Spermatophyta</taxon>
        <taxon>Magnoliopsida</taxon>
        <taxon>Liliopsida</taxon>
        <taxon>Poales</taxon>
        <taxon>Poaceae</taxon>
        <taxon>BOP clade</taxon>
        <taxon>Oryzoideae</taxon>
        <taxon>Oryzeae</taxon>
        <taxon>Oryzinae</taxon>
        <taxon>Oryza</taxon>
    </lineage>
</organism>
<feature type="compositionally biased region" description="Basic and acidic residues" evidence="1">
    <location>
        <begin position="177"/>
        <end position="198"/>
    </location>
</feature>
<feature type="region of interest" description="Disordered" evidence="1">
    <location>
        <begin position="162"/>
        <end position="198"/>
    </location>
</feature>
<protein>
    <submittedName>
        <fullName evidence="2">Uncharacterized protein</fullName>
    </submittedName>
</protein>
<dbReference type="HOGENOM" id="CLU_1380050_0_0_1"/>
<dbReference type="Gramene" id="OMERI04G14910.1">
    <property type="protein sequence ID" value="OMERI04G14910.1"/>
    <property type="gene ID" value="OMERI04G14910"/>
</dbReference>
<sequence>MQSSITMCTARPSSHTSLIATILKGGGERLAVVGARSCRPAPTHPCAPPSTSSPPSSDKEKGASAGRTCAAASSRSSVAVPPPRLRGGATAAAELVAAGELLPNLRTRSPCSSPRHRDPRPHPATTRRRWRLAGAWKERVRGDLTGVMEGGLPKWCRWRGAAPAGAWKRRRRRRHGRVEEEAAPRRRRWERERREMDR</sequence>
<evidence type="ECO:0000313" key="2">
    <source>
        <dbReference type="EnsemblPlants" id="OMERI04G14910.1"/>
    </source>
</evidence>
<feature type="region of interest" description="Disordered" evidence="1">
    <location>
        <begin position="98"/>
        <end position="128"/>
    </location>
</feature>
<reference evidence="2" key="2">
    <citation type="submission" date="2018-05" db="EMBL/GenBank/DDBJ databases">
        <title>OmerRS3 (Oryza meridionalis Reference Sequence Version 3).</title>
        <authorList>
            <person name="Zhang J."/>
            <person name="Kudrna D."/>
            <person name="Lee S."/>
            <person name="Talag J."/>
            <person name="Welchert J."/>
            <person name="Wing R.A."/>
        </authorList>
    </citation>
    <scope>NUCLEOTIDE SEQUENCE [LARGE SCALE GENOMIC DNA]</scope>
    <source>
        <strain evidence="2">cv. OR44</strain>
    </source>
</reference>
<dbReference type="AlphaFoldDB" id="A0A0E0DFU0"/>
<feature type="compositionally biased region" description="Low complexity" evidence="1">
    <location>
        <begin position="63"/>
        <end position="79"/>
    </location>
</feature>
<feature type="compositionally biased region" description="Basic residues" evidence="1">
    <location>
        <begin position="167"/>
        <end position="176"/>
    </location>
</feature>
<proteinExistence type="predicted"/>
<name>A0A0E0DFU0_9ORYZ</name>
<feature type="compositionally biased region" description="Low complexity" evidence="1">
    <location>
        <begin position="98"/>
        <end position="113"/>
    </location>
</feature>
<feature type="compositionally biased region" description="Pro residues" evidence="1">
    <location>
        <begin position="42"/>
        <end position="52"/>
    </location>
</feature>